<dbReference type="eggNOG" id="COG0457">
    <property type="taxonomic scope" value="Bacteria"/>
</dbReference>
<feature type="repeat" description="TPR" evidence="3">
    <location>
        <begin position="657"/>
        <end position="690"/>
    </location>
</feature>
<feature type="repeat" description="TPR" evidence="3">
    <location>
        <begin position="805"/>
        <end position="838"/>
    </location>
</feature>
<feature type="repeat" description="TPR" evidence="3">
    <location>
        <begin position="509"/>
        <end position="542"/>
    </location>
</feature>
<feature type="repeat" description="TPR" evidence="3">
    <location>
        <begin position="397"/>
        <end position="430"/>
    </location>
</feature>
<dbReference type="InterPro" id="IPR019734">
    <property type="entry name" value="TPR_rpt"/>
</dbReference>
<dbReference type="eggNOG" id="COG1729">
    <property type="taxonomic scope" value="Bacteria"/>
</dbReference>
<keyword evidence="4" id="KW-0175">Coiled coil</keyword>
<dbReference type="Gene3D" id="1.25.40.10">
    <property type="entry name" value="Tetratricopeptide repeat domain"/>
    <property type="match status" value="9"/>
</dbReference>
<evidence type="ECO:0000256" key="1">
    <source>
        <dbReference type="ARBA" id="ARBA00022737"/>
    </source>
</evidence>
<feature type="repeat" description="TPR" evidence="3">
    <location>
        <begin position="583"/>
        <end position="616"/>
    </location>
</feature>
<dbReference type="Proteomes" id="UP000002221">
    <property type="component" value="Chromosome"/>
</dbReference>
<keyword evidence="7" id="KW-1185">Reference proteome</keyword>
<feature type="repeat" description="TPR" evidence="3">
    <location>
        <begin position="620"/>
        <end position="653"/>
    </location>
</feature>
<evidence type="ECO:0000256" key="5">
    <source>
        <dbReference type="SAM" id="SignalP"/>
    </source>
</evidence>
<dbReference type="EMBL" id="CP001807">
    <property type="protein sequence ID" value="ACY48404.1"/>
    <property type="molecule type" value="Genomic_DNA"/>
</dbReference>
<dbReference type="HOGENOM" id="CLU_291824_0_0_10"/>
<dbReference type="PROSITE" id="PS50293">
    <property type="entry name" value="TPR_REGION"/>
    <property type="match status" value="2"/>
</dbReference>
<name>D0MIU6_RHOM4</name>
<dbReference type="Pfam" id="PF13174">
    <property type="entry name" value="TPR_6"/>
    <property type="match status" value="3"/>
</dbReference>
<dbReference type="OrthoDB" id="9814448at2"/>
<dbReference type="InterPro" id="IPR051012">
    <property type="entry name" value="CellSynth/LPSAsmb/PSIAsmb"/>
</dbReference>
<keyword evidence="5" id="KW-0732">Signal</keyword>
<dbReference type="PANTHER" id="PTHR45586">
    <property type="entry name" value="TPR REPEAT-CONTAINING PROTEIN PA4667"/>
    <property type="match status" value="1"/>
</dbReference>
<feature type="coiled-coil region" evidence="4">
    <location>
        <begin position="777"/>
        <end position="804"/>
    </location>
</feature>
<feature type="repeat" description="TPR" evidence="3">
    <location>
        <begin position="916"/>
        <end position="949"/>
    </location>
</feature>
<keyword evidence="6" id="KW-0449">Lipoprotein</keyword>
<dbReference type="KEGG" id="rmr:Rmar_1517"/>
<dbReference type="PROSITE" id="PS50005">
    <property type="entry name" value="TPR"/>
    <property type="match status" value="7"/>
</dbReference>
<dbReference type="SMART" id="SM00028">
    <property type="entry name" value="TPR"/>
    <property type="match status" value="20"/>
</dbReference>
<dbReference type="SUPFAM" id="SSF48452">
    <property type="entry name" value="TPR-like"/>
    <property type="match status" value="6"/>
</dbReference>
<keyword evidence="2 3" id="KW-0802">TPR repeat</keyword>
<protein>
    <submittedName>
        <fullName evidence="6">Outer membrane assembly lipoprotein YfiO</fullName>
    </submittedName>
</protein>
<dbReference type="eggNOG" id="COG4105">
    <property type="taxonomic scope" value="Bacteria"/>
</dbReference>
<sequence length="1000" mass="113855">MLRIIGRLCTLSLLFFGPVALQAQPAPPGPAVSFAHALALHSDGFYTLSAQTFAQFRSTYPDDPRVPEALFYEAEARLALGQTDEAAALLRVFAARYPTHPLVYEAQLALGKYFFDTGRYDDARQAFGQALRPGVPATQAARALFWMAESAQRLGRPAEAIGYYRRLADTYPNTRLAPQALLAMAYTQVEMGAYDEAARTFEVLAARYPAAPEARGLGLALAQVYYELGDYRRAIDEVQRRLPDLKGEAQQQAWLLLAESYNQLRDSENAIVYYRRVLEDPDSPYYRRALYGLAWNYYFEGVYQWAADHFRQVREGRRDTLAMKATYYEAVCRKLAREPQQALELFRTVVLEWPDSPLAPHAQYELALLLYEMRRWEEAHDAFDFLVRTYPDSELLGDALRMRGYTAIALGHFDEAYESFDRAVALQAASPQLRTEIAFQKAWLQYRQQNYAAASEAFLELYRQDPRGPKAGDALFWAAESFYQLGRLDRAEALFRDYLRSFPDGAHVEAAHYALGWVYFRQQRYEAAIQAFQQFLRAYRRTEEAVPYRLDALLRLADSYYALKRYPEAIRYYRQAAAEGESDYALYQIGQAYYNAGNYEEALRTFNRLLEEHPESTWREEALYQIGYIHFLNQEYDQAIAAYRRLLELAPNDPLAAKAQYGIGDALFNAGRLEAAVNAYKRVLERYPQSPFVADAATSIHFALIAAGNEARAQALIDSFATAYPDTRIVDELRFRRAEALYRSGRSEEAIRALEAFVRGSHAPDLMGEALYYLATLYAEQELYDEAERTLQQLLAAHAEHRRMPEALLLLGNVQLKQERYEAALVSFRRLASMAPERSELLARALYGQSVALLELGRFAEARQALTEAQARFPEDGQPAILLLGQARLAEAEGRPDEAERLYRAVVGRAQDEAGAEALYRLGELLLRRGDPHRAIEELSRLPTLFPGYPEWLARGYLAQARAFLALGQRGEATRLYDLVITEFPNTSFARIAAQEKARL</sequence>
<dbReference type="InterPro" id="IPR011990">
    <property type="entry name" value="TPR-like_helical_dom_sf"/>
</dbReference>
<keyword evidence="1" id="KW-0677">Repeat</keyword>
<reference evidence="6 7" key="1">
    <citation type="journal article" date="2009" name="Stand. Genomic Sci.">
        <title>Complete genome sequence of Rhodothermus marinus type strain (R-10).</title>
        <authorList>
            <person name="Nolan M."/>
            <person name="Tindall B.J."/>
            <person name="Pomrenke H."/>
            <person name="Lapidus A."/>
            <person name="Copeland A."/>
            <person name="Glavina Del Rio T."/>
            <person name="Lucas S."/>
            <person name="Chen F."/>
            <person name="Tice H."/>
            <person name="Cheng J.F."/>
            <person name="Saunders E."/>
            <person name="Han C."/>
            <person name="Bruce D."/>
            <person name="Goodwin L."/>
            <person name="Chain P."/>
            <person name="Pitluck S."/>
            <person name="Ovchinikova G."/>
            <person name="Pati A."/>
            <person name="Ivanova N."/>
            <person name="Mavromatis K."/>
            <person name="Chen A."/>
            <person name="Palaniappan K."/>
            <person name="Land M."/>
            <person name="Hauser L."/>
            <person name="Chang Y.J."/>
            <person name="Jeffries C.D."/>
            <person name="Brettin T."/>
            <person name="Goker M."/>
            <person name="Bristow J."/>
            <person name="Eisen J.A."/>
            <person name="Markowitz V."/>
            <person name="Hugenholtz P."/>
            <person name="Kyrpides N.C."/>
            <person name="Klenk H.P."/>
            <person name="Detter J.C."/>
        </authorList>
    </citation>
    <scope>NUCLEOTIDE SEQUENCE [LARGE SCALE GENOMIC DNA]</scope>
    <source>
        <strain evidence="7">ATCC 43812 / DSM 4252 / R-10</strain>
    </source>
</reference>
<dbReference type="Pfam" id="PF13424">
    <property type="entry name" value="TPR_12"/>
    <property type="match status" value="1"/>
</dbReference>
<evidence type="ECO:0000256" key="4">
    <source>
        <dbReference type="SAM" id="Coils"/>
    </source>
</evidence>
<dbReference type="Pfam" id="PF13432">
    <property type="entry name" value="TPR_16"/>
    <property type="match status" value="8"/>
</dbReference>
<proteinExistence type="predicted"/>
<dbReference type="RefSeq" id="WP_012844015.1">
    <property type="nucleotide sequence ID" value="NC_013501.1"/>
</dbReference>
<dbReference type="AlphaFoldDB" id="D0MIU6"/>
<evidence type="ECO:0000313" key="6">
    <source>
        <dbReference type="EMBL" id="ACY48404.1"/>
    </source>
</evidence>
<organism evidence="6 7">
    <name type="scientific">Rhodothermus marinus (strain ATCC 43812 / DSM 4252 / R-10)</name>
    <name type="common">Rhodothermus obamensis</name>
    <dbReference type="NCBI Taxonomy" id="518766"/>
    <lineage>
        <taxon>Bacteria</taxon>
        <taxon>Pseudomonadati</taxon>
        <taxon>Rhodothermota</taxon>
        <taxon>Rhodothermia</taxon>
        <taxon>Rhodothermales</taxon>
        <taxon>Rhodothermaceae</taxon>
        <taxon>Rhodothermus</taxon>
    </lineage>
</organism>
<feature type="signal peptide" evidence="5">
    <location>
        <begin position="1"/>
        <end position="23"/>
    </location>
</feature>
<gene>
    <name evidence="6" type="ordered locus">Rmar_1517</name>
</gene>
<feature type="chain" id="PRO_5003011395" evidence="5">
    <location>
        <begin position="24"/>
        <end position="1000"/>
    </location>
</feature>
<evidence type="ECO:0000313" key="7">
    <source>
        <dbReference type="Proteomes" id="UP000002221"/>
    </source>
</evidence>
<accession>D0MIU6</accession>
<evidence type="ECO:0000256" key="2">
    <source>
        <dbReference type="ARBA" id="ARBA00022803"/>
    </source>
</evidence>
<dbReference type="STRING" id="518766.Rmar_1517"/>
<dbReference type="Pfam" id="PF13181">
    <property type="entry name" value="TPR_8"/>
    <property type="match status" value="1"/>
</dbReference>
<dbReference type="PANTHER" id="PTHR45586:SF1">
    <property type="entry name" value="LIPOPOLYSACCHARIDE ASSEMBLY PROTEIN B"/>
    <property type="match status" value="1"/>
</dbReference>
<evidence type="ECO:0000256" key="3">
    <source>
        <dbReference type="PROSITE-ProRule" id="PRU00339"/>
    </source>
</evidence>